<dbReference type="InterPro" id="IPR003594">
    <property type="entry name" value="HATPase_dom"/>
</dbReference>
<dbReference type="PANTHER" id="PTHR45436:SF14">
    <property type="entry name" value="SENSOR PROTEIN QSEC"/>
    <property type="match status" value="1"/>
</dbReference>
<keyword evidence="10 13" id="KW-1133">Transmembrane helix</keyword>
<dbReference type="SMART" id="SM00387">
    <property type="entry name" value="HATPase_c"/>
    <property type="match status" value="1"/>
</dbReference>
<dbReference type="InterPro" id="IPR036097">
    <property type="entry name" value="HisK_dim/P_sf"/>
</dbReference>
<keyword evidence="9" id="KW-0067">ATP-binding</keyword>
<evidence type="ECO:0000313" key="16">
    <source>
        <dbReference type="EMBL" id="NGZ84798.1"/>
    </source>
</evidence>
<dbReference type="InterPro" id="IPR005467">
    <property type="entry name" value="His_kinase_dom"/>
</dbReference>
<accession>A0ABX0FJQ2</accession>
<keyword evidence="6 13" id="KW-0812">Transmembrane</keyword>
<dbReference type="InterPro" id="IPR036890">
    <property type="entry name" value="HATPase_C_sf"/>
</dbReference>
<evidence type="ECO:0000256" key="6">
    <source>
        <dbReference type="ARBA" id="ARBA00022692"/>
    </source>
</evidence>
<dbReference type="Pfam" id="PF00512">
    <property type="entry name" value="HisKA"/>
    <property type="match status" value="1"/>
</dbReference>
<dbReference type="PANTHER" id="PTHR45436">
    <property type="entry name" value="SENSOR HISTIDINE KINASE YKOH"/>
    <property type="match status" value="1"/>
</dbReference>
<keyword evidence="5" id="KW-0808">Transferase</keyword>
<dbReference type="SMART" id="SM00388">
    <property type="entry name" value="HisKA"/>
    <property type="match status" value="1"/>
</dbReference>
<evidence type="ECO:0000256" key="3">
    <source>
        <dbReference type="ARBA" id="ARBA00012438"/>
    </source>
</evidence>
<keyword evidence="11" id="KW-0902">Two-component regulatory system</keyword>
<keyword evidence="8 16" id="KW-0418">Kinase</keyword>
<name>A0ABX0FJQ2_9BURK</name>
<evidence type="ECO:0000256" key="7">
    <source>
        <dbReference type="ARBA" id="ARBA00022741"/>
    </source>
</evidence>
<dbReference type="PRINTS" id="PR00344">
    <property type="entry name" value="BCTRLSENSOR"/>
</dbReference>
<evidence type="ECO:0000256" key="5">
    <source>
        <dbReference type="ARBA" id="ARBA00022679"/>
    </source>
</evidence>
<keyword evidence="12 13" id="KW-0472">Membrane</keyword>
<dbReference type="SUPFAM" id="SSF55874">
    <property type="entry name" value="ATPase domain of HSP90 chaperone/DNA topoisomerase II/histidine kinase"/>
    <property type="match status" value="1"/>
</dbReference>
<evidence type="ECO:0000256" key="1">
    <source>
        <dbReference type="ARBA" id="ARBA00000085"/>
    </source>
</evidence>
<evidence type="ECO:0000256" key="10">
    <source>
        <dbReference type="ARBA" id="ARBA00022989"/>
    </source>
</evidence>
<comment type="catalytic activity">
    <reaction evidence="1">
        <text>ATP + protein L-histidine = ADP + protein N-phospho-L-histidine.</text>
        <dbReference type="EC" id="2.7.13.3"/>
    </reaction>
</comment>
<evidence type="ECO:0000259" key="15">
    <source>
        <dbReference type="PROSITE" id="PS50885"/>
    </source>
</evidence>
<dbReference type="SUPFAM" id="SSF47384">
    <property type="entry name" value="Homodimeric domain of signal transducing histidine kinase"/>
    <property type="match status" value="1"/>
</dbReference>
<dbReference type="Pfam" id="PF02518">
    <property type="entry name" value="HATPase_c"/>
    <property type="match status" value="1"/>
</dbReference>
<dbReference type="CDD" id="cd00075">
    <property type="entry name" value="HATPase"/>
    <property type="match status" value="1"/>
</dbReference>
<keyword evidence="17" id="KW-1185">Reference proteome</keyword>
<dbReference type="EC" id="2.7.13.3" evidence="3"/>
<protein>
    <recommendedName>
        <fullName evidence="3">histidine kinase</fullName>
        <ecNumber evidence="3">2.7.13.3</ecNumber>
    </recommendedName>
</protein>
<dbReference type="InterPro" id="IPR050428">
    <property type="entry name" value="TCS_sensor_his_kinase"/>
</dbReference>
<dbReference type="Gene3D" id="3.30.565.10">
    <property type="entry name" value="Histidine kinase-like ATPase, C-terminal domain"/>
    <property type="match status" value="1"/>
</dbReference>
<feature type="domain" description="Histidine kinase" evidence="14">
    <location>
        <begin position="223"/>
        <end position="436"/>
    </location>
</feature>
<dbReference type="Proteomes" id="UP000666369">
    <property type="component" value="Unassembled WGS sequence"/>
</dbReference>
<keyword evidence="4" id="KW-0597">Phosphoprotein</keyword>
<organism evidence="16 17">
    <name type="scientific">Duganella aceris</name>
    <dbReference type="NCBI Taxonomy" id="2703883"/>
    <lineage>
        <taxon>Bacteria</taxon>
        <taxon>Pseudomonadati</taxon>
        <taxon>Pseudomonadota</taxon>
        <taxon>Betaproteobacteria</taxon>
        <taxon>Burkholderiales</taxon>
        <taxon>Oxalobacteraceae</taxon>
        <taxon>Telluria group</taxon>
        <taxon>Duganella</taxon>
    </lineage>
</organism>
<dbReference type="GO" id="GO:0016301">
    <property type="term" value="F:kinase activity"/>
    <property type="evidence" value="ECO:0007669"/>
    <property type="project" value="UniProtKB-KW"/>
</dbReference>
<gene>
    <name evidence="16" type="ORF">GW587_11085</name>
</gene>
<reference evidence="17" key="1">
    <citation type="submission" date="2023-07" db="EMBL/GenBank/DDBJ databases">
        <title>Duganella aceri sp. nov., isolated from tree sap.</title>
        <authorList>
            <person name="Kim I.S."/>
        </authorList>
    </citation>
    <scope>NUCLEOTIDE SEQUENCE [LARGE SCALE GENOMIC DNA]</scope>
    <source>
        <strain evidence="17">SAP-35</strain>
    </source>
</reference>
<sequence length="452" mass="49003">MKTIRRQLLLGLLGATLLCVLVAGYSLYRSLRHETNEVADLQLRQLAVALPDEFAPDTALPAAEDPEEEFVLQAWDDAGLPVPMSLSTGAQQLPRYPLNGFRTVTWNGQHWRLYGQTRHGRYVQVAQLMSVRDMLAAHMALRAGAPLLALAAVLSLLIVAVVGRALKPLDRLAQAVAGRSAETLTPLVADDMPPELRPVVLALNGLMRKFDEALTAQRTFVADAAHELRSPLTALKLQLQLVERAGSDEARAVAVAKLHERLDRSTHLVRQLLSLARHEAAPPQERLHQVNLGQMLEAAVADHSALADSRGIDLGVDAPAHVMVQADPDGLQVLLNNLVDNALRYTQQGGRVDLQSAYEQGRPLLRVSDNGPGVAAQHRARLFDRFFRPDGQQAWGCGLGLSIVRNIADNHRAEISLADTEAGRGLSVTVLFPPEAAPDAAPAGRTRETAPA</sequence>
<keyword evidence="7" id="KW-0547">Nucleotide-binding</keyword>
<dbReference type="InterPro" id="IPR003660">
    <property type="entry name" value="HAMP_dom"/>
</dbReference>
<dbReference type="InterPro" id="IPR003661">
    <property type="entry name" value="HisK_dim/P_dom"/>
</dbReference>
<dbReference type="PROSITE" id="PS50109">
    <property type="entry name" value="HIS_KIN"/>
    <property type="match status" value="1"/>
</dbReference>
<comment type="caution">
    <text evidence="16">The sequence shown here is derived from an EMBL/GenBank/DDBJ whole genome shotgun (WGS) entry which is preliminary data.</text>
</comment>
<dbReference type="Gene3D" id="1.10.287.130">
    <property type="match status" value="1"/>
</dbReference>
<evidence type="ECO:0000256" key="2">
    <source>
        <dbReference type="ARBA" id="ARBA00004141"/>
    </source>
</evidence>
<comment type="subcellular location">
    <subcellularLocation>
        <location evidence="2">Membrane</location>
        <topology evidence="2">Multi-pass membrane protein</topology>
    </subcellularLocation>
</comment>
<evidence type="ECO:0000256" key="13">
    <source>
        <dbReference type="SAM" id="Phobius"/>
    </source>
</evidence>
<evidence type="ECO:0000259" key="14">
    <source>
        <dbReference type="PROSITE" id="PS50109"/>
    </source>
</evidence>
<dbReference type="CDD" id="cd00082">
    <property type="entry name" value="HisKA"/>
    <property type="match status" value="1"/>
</dbReference>
<dbReference type="EMBL" id="JAADJT010000004">
    <property type="protein sequence ID" value="NGZ84798.1"/>
    <property type="molecule type" value="Genomic_DNA"/>
</dbReference>
<evidence type="ECO:0000256" key="9">
    <source>
        <dbReference type="ARBA" id="ARBA00022840"/>
    </source>
</evidence>
<evidence type="ECO:0000256" key="12">
    <source>
        <dbReference type="ARBA" id="ARBA00023136"/>
    </source>
</evidence>
<evidence type="ECO:0000256" key="8">
    <source>
        <dbReference type="ARBA" id="ARBA00022777"/>
    </source>
</evidence>
<proteinExistence type="predicted"/>
<dbReference type="RefSeq" id="WP_166102376.1">
    <property type="nucleotide sequence ID" value="NZ_JAADJT010000004.1"/>
</dbReference>
<evidence type="ECO:0000256" key="11">
    <source>
        <dbReference type="ARBA" id="ARBA00023012"/>
    </source>
</evidence>
<evidence type="ECO:0000313" key="17">
    <source>
        <dbReference type="Proteomes" id="UP000666369"/>
    </source>
</evidence>
<feature type="domain" description="HAMP" evidence="15">
    <location>
        <begin position="163"/>
        <end position="215"/>
    </location>
</feature>
<feature type="transmembrane region" description="Helical" evidence="13">
    <location>
        <begin position="139"/>
        <end position="162"/>
    </location>
</feature>
<dbReference type="PROSITE" id="PS50885">
    <property type="entry name" value="HAMP"/>
    <property type="match status" value="1"/>
</dbReference>
<dbReference type="InterPro" id="IPR004358">
    <property type="entry name" value="Sig_transdc_His_kin-like_C"/>
</dbReference>
<evidence type="ECO:0000256" key="4">
    <source>
        <dbReference type="ARBA" id="ARBA00022553"/>
    </source>
</evidence>